<dbReference type="SUPFAM" id="SSF55424">
    <property type="entry name" value="FAD/NAD-linked reductases, dimerisation (C-terminal) domain"/>
    <property type="match status" value="1"/>
</dbReference>
<evidence type="ECO:0000256" key="1">
    <source>
        <dbReference type="ARBA" id="ARBA00007532"/>
    </source>
</evidence>
<dbReference type="EMBL" id="CP120682">
    <property type="protein sequence ID" value="WKN39412.1"/>
    <property type="molecule type" value="Genomic_DNA"/>
</dbReference>
<dbReference type="PIRSF" id="PIRSF000350">
    <property type="entry name" value="Mercury_reductase_MerA"/>
    <property type="match status" value="1"/>
</dbReference>
<dbReference type="Pfam" id="PF07992">
    <property type="entry name" value="Pyr_redox_2"/>
    <property type="match status" value="1"/>
</dbReference>
<feature type="domain" description="FAD/NAD(P)-binding" evidence="9">
    <location>
        <begin position="7"/>
        <end position="326"/>
    </location>
</feature>
<comment type="similarity">
    <text evidence="1">Belongs to the class-I pyridine nucleotide-disulfide oxidoreductase family.</text>
</comment>
<evidence type="ECO:0000256" key="6">
    <source>
        <dbReference type="PIRSR" id="PIRSR000350-3"/>
    </source>
</evidence>
<keyword evidence="4" id="KW-0560">Oxidoreductase</keyword>
<feature type="binding site" evidence="6">
    <location>
        <position position="273"/>
    </location>
    <ligand>
        <name>NAD(+)</name>
        <dbReference type="ChEBI" id="CHEBI:57540"/>
    </ligand>
</feature>
<keyword evidence="6" id="KW-0520">NAD</keyword>
<feature type="disulfide bond" description="Redox-active" evidence="7">
    <location>
        <begin position="44"/>
        <end position="49"/>
    </location>
</feature>
<accession>A0AA49GR43</accession>
<protein>
    <submittedName>
        <fullName evidence="10">Mercuric reductase</fullName>
    </submittedName>
</protein>
<feature type="domain" description="Pyridine nucleotide-disulphide oxidoreductase dimerisation" evidence="8">
    <location>
        <begin position="351"/>
        <end position="456"/>
    </location>
</feature>
<dbReference type="SUPFAM" id="SSF51905">
    <property type="entry name" value="FAD/NAD(P)-binding domain"/>
    <property type="match status" value="1"/>
</dbReference>
<evidence type="ECO:0000313" key="10">
    <source>
        <dbReference type="EMBL" id="WKN39412.1"/>
    </source>
</evidence>
<dbReference type="Gene3D" id="3.50.50.60">
    <property type="entry name" value="FAD/NAD(P)-binding domain"/>
    <property type="match status" value="2"/>
</dbReference>
<keyword evidence="6" id="KW-0547">Nucleotide-binding</keyword>
<feature type="active site" description="Proton acceptor" evidence="5">
    <location>
        <position position="447"/>
    </location>
</feature>
<dbReference type="FunFam" id="3.30.390.30:FF:000001">
    <property type="entry name" value="Dihydrolipoyl dehydrogenase"/>
    <property type="match status" value="1"/>
</dbReference>
<dbReference type="InterPro" id="IPR023753">
    <property type="entry name" value="FAD/NAD-binding_dom"/>
</dbReference>
<organism evidence="10">
    <name type="scientific">Roseihalotalea indica</name>
    <dbReference type="NCBI Taxonomy" id="2867963"/>
    <lineage>
        <taxon>Bacteria</taxon>
        <taxon>Pseudomonadati</taxon>
        <taxon>Bacteroidota</taxon>
        <taxon>Cytophagia</taxon>
        <taxon>Cytophagales</taxon>
        <taxon>Catalimonadaceae</taxon>
        <taxon>Roseihalotalea</taxon>
    </lineage>
</organism>
<dbReference type="InterPro" id="IPR016156">
    <property type="entry name" value="FAD/NAD-linked_Rdtase_dimer_sf"/>
</dbReference>
<dbReference type="GO" id="GO:0050660">
    <property type="term" value="F:flavin adenine dinucleotide binding"/>
    <property type="evidence" value="ECO:0007669"/>
    <property type="project" value="TreeGrafter"/>
</dbReference>
<name>A0AA49GR43_9BACT</name>
<gene>
    <name evidence="10" type="ORF">K4G66_11990</name>
</gene>
<dbReference type="PANTHER" id="PTHR43014">
    <property type="entry name" value="MERCURIC REDUCTASE"/>
    <property type="match status" value="1"/>
</dbReference>
<dbReference type="PANTHER" id="PTHR43014:SF2">
    <property type="entry name" value="MERCURIC REDUCTASE"/>
    <property type="match status" value="1"/>
</dbReference>
<evidence type="ECO:0000256" key="2">
    <source>
        <dbReference type="ARBA" id="ARBA00022630"/>
    </source>
</evidence>
<dbReference type="InterPro" id="IPR004099">
    <property type="entry name" value="Pyr_nucl-diS_OxRdtase_dimer"/>
</dbReference>
<evidence type="ECO:0000259" key="9">
    <source>
        <dbReference type="Pfam" id="PF07992"/>
    </source>
</evidence>
<feature type="binding site" evidence="6">
    <location>
        <position position="53"/>
    </location>
    <ligand>
        <name>FAD</name>
        <dbReference type="ChEBI" id="CHEBI:57692"/>
    </ligand>
</feature>
<dbReference type="Pfam" id="PF02852">
    <property type="entry name" value="Pyr_redox_dim"/>
    <property type="match status" value="1"/>
</dbReference>
<comment type="cofactor">
    <cofactor evidence="6">
        <name>FAD</name>
        <dbReference type="ChEBI" id="CHEBI:57692"/>
    </cofactor>
    <text evidence="6">Binds 1 FAD per subunit.</text>
</comment>
<reference evidence="10" key="2">
    <citation type="journal article" date="2024" name="Antonie Van Leeuwenhoek">
        <title>Roseihalotalea indica gen. nov., sp. nov., a halophilic Bacteroidetes from mesopelagic Southwest Indian Ocean with higher carbohydrate metabolic potential.</title>
        <authorList>
            <person name="Chen B."/>
            <person name="Zhang M."/>
            <person name="Lin D."/>
            <person name="Ye J."/>
            <person name="Tang K."/>
        </authorList>
    </citation>
    <scope>NUCLEOTIDE SEQUENCE</scope>
    <source>
        <strain evidence="10">TK19036</strain>
    </source>
</reference>
<evidence type="ECO:0000259" key="8">
    <source>
        <dbReference type="Pfam" id="PF02852"/>
    </source>
</evidence>
<feature type="binding site" evidence="6">
    <location>
        <begin position="183"/>
        <end position="190"/>
    </location>
    <ligand>
        <name>NAD(+)</name>
        <dbReference type="ChEBI" id="CHEBI:57540"/>
    </ligand>
</feature>
<dbReference type="PRINTS" id="PR00411">
    <property type="entry name" value="PNDRDTASEI"/>
</dbReference>
<evidence type="ECO:0000256" key="4">
    <source>
        <dbReference type="ARBA" id="ARBA00023002"/>
    </source>
</evidence>
<keyword evidence="2" id="KW-0285">Flavoprotein</keyword>
<evidence type="ECO:0000256" key="3">
    <source>
        <dbReference type="ARBA" id="ARBA00022827"/>
    </source>
</evidence>
<proteinExistence type="inferred from homology"/>
<dbReference type="InterPro" id="IPR001100">
    <property type="entry name" value="Pyr_nuc-diS_OxRdtase"/>
</dbReference>
<evidence type="ECO:0000256" key="7">
    <source>
        <dbReference type="PIRSR" id="PIRSR000350-4"/>
    </source>
</evidence>
<dbReference type="InterPro" id="IPR036188">
    <property type="entry name" value="FAD/NAD-bd_sf"/>
</dbReference>
<sequence>MPQYEQYDAIIIGAGQSGSPMAGYLAKKGIHTALIEESHVGGTCVNTGCTPTKTLIASAKSAYEARRSADYGVHLNDVSVNIKEAMSRKDKIVESSRNGQYESLSNTENLDLIEGKARFTDKKTITVSLNSGGERTLQADQIFIDTGARSLIPPIDGLDQVKHYDNRTIMELDTLPPHLLVIGGGYIGLEFGQMFHRFGSKVTIFHSDERILDIEDEDVSEEMENILQEEGIDIITNCKIKQIKREGDEIILSGEGGGLSEDIRCSHVLLAVGRKPNTGDLGLDKAGIKTDDKGYIQVNDQLETSVEGVYALGDVKGGPQFTHVSYNDYVIVKKNLFEEGNESTSDRILTYTVFTDPQLGRVGLNEQQAKDQNIDYAVVKLPMEKVARAYETGHTRGFMKALVDKETGAILGASILGMEGGEVASALLFAMMGGLTAQQLRDTAIAHPTLMESLNNLFAQL</sequence>
<dbReference type="AlphaFoldDB" id="A0AA49GR43"/>
<evidence type="ECO:0000256" key="5">
    <source>
        <dbReference type="PIRSR" id="PIRSR000350-2"/>
    </source>
</evidence>
<feature type="binding site" evidence="6">
    <location>
        <position position="314"/>
    </location>
    <ligand>
        <name>FAD</name>
        <dbReference type="ChEBI" id="CHEBI:57692"/>
    </ligand>
</feature>
<dbReference type="GO" id="GO:0003955">
    <property type="term" value="F:NAD(P)H dehydrogenase (quinone) activity"/>
    <property type="evidence" value="ECO:0007669"/>
    <property type="project" value="TreeGrafter"/>
</dbReference>
<dbReference type="Gene3D" id="3.30.390.30">
    <property type="match status" value="1"/>
</dbReference>
<reference evidence="10" key="1">
    <citation type="journal article" date="2023" name="Comput. Struct. Biotechnol. J.">
        <title>Discovery of a novel marine Bacteroidetes with a rich repertoire of carbohydrate-active enzymes.</title>
        <authorList>
            <person name="Chen B."/>
            <person name="Liu G."/>
            <person name="Chen Q."/>
            <person name="Wang H."/>
            <person name="Liu L."/>
            <person name="Tang K."/>
        </authorList>
    </citation>
    <scope>NUCLEOTIDE SEQUENCE</scope>
    <source>
        <strain evidence="10">TK19036</strain>
    </source>
</reference>
<dbReference type="PRINTS" id="PR00368">
    <property type="entry name" value="FADPNR"/>
</dbReference>
<keyword evidence="3 6" id="KW-0274">FAD</keyword>